<protein>
    <submittedName>
        <fullName evidence="1">Uncharacterized protein</fullName>
    </submittedName>
</protein>
<dbReference type="Proteomes" id="UP000639772">
    <property type="component" value="Chromosome 13"/>
</dbReference>
<dbReference type="AlphaFoldDB" id="A0A835UBP5"/>
<evidence type="ECO:0000313" key="1">
    <source>
        <dbReference type="EMBL" id="KAG0455692.1"/>
    </source>
</evidence>
<gene>
    <name evidence="1" type="ORF">HPP92_023480</name>
</gene>
<name>A0A835UBP5_VANPL</name>
<reference evidence="1 2" key="1">
    <citation type="journal article" date="2020" name="Nat. Food">
        <title>A phased Vanilla planifolia genome enables genetic improvement of flavour and production.</title>
        <authorList>
            <person name="Hasing T."/>
            <person name="Tang H."/>
            <person name="Brym M."/>
            <person name="Khazi F."/>
            <person name="Huang T."/>
            <person name="Chambers A.H."/>
        </authorList>
    </citation>
    <scope>NUCLEOTIDE SEQUENCE [LARGE SCALE GENOMIC DNA]</scope>
    <source>
        <tissue evidence="1">Leaf</tissue>
    </source>
</reference>
<accession>A0A835UBP5</accession>
<organism evidence="1 2">
    <name type="scientific">Vanilla planifolia</name>
    <name type="common">Vanilla</name>
    <dbReference type="NCBI Taxonomy" id="51239"/>
    <lineage>
        <taxon>Eukaryota</taxon>
        <taxon>Viridiplantae</taxon>
        <taxon>Streptophyta</taxon>
        <taxon>Embryophyta</taxon>
        <taxon>Tracheophyta</taxon>
        <taxon>Spermatophyta</taxon>
        <taxon>Magnoliopsida</taxon>
        <taxon>Liliopsida</taxon>
        <taxon>Asparagales</taxon>
        <taxon>Orchidaceae</taxon>
        <taxon>Vanilloideae</taxon>
        <taxon>Vanilleae</taxon>
        <taxon>Vanilla</taxon>
    </lineage>
</organism>
<proteinExistence type="predicted"/>
<dbReference type="EMBL" id="JADCNM010000013">
    <property type="protein sequence ID" value="KAG0455692.1"/>
    <property type="molecule type" value="Genomic_DNA"/>
</dbReference>
<sequence>MDVEAIIAWAVFIPQFPGGTQLHRAQQLPQALMHRLCLDDHRHLLLHSPLQPESQTFNSNQLCRKEMKHHKGQNEAVKKSS</sequence>
<comment type="caution">
    <text evidence="1">The sequence shown here is derived from an EMBL/GenBank/DDBJ whole genome shotgun (WGS) entry which is preliminary data.</text>
</comment>
<evidence type="ECO:0000313" key="2">
    <source>
        <dbReference type="Proteomes" id="UP000639772"/>
    </source>
</evidence>